<dbReference type="NCBIfam" id="NF003757">
    <property type="entry name" value="PRK05350.1"/>
    <property type="match status" value="1"/>
</dbReference>
<dbReference type="InterPro" id="IPR036736">
    <property type="entry name" value="ACP-like_sf"/>
</dbReference>
<comment type="pathway">
    <text evidence="3">Lipid metabolism; fatty acid biosynthesis.</text>
</comment>
<keyword evidence="3" id="KW-0443">Lipid metabolism</keyword>
<dbReference type="EMBL" id="RZIJ01000001">
    <property type="protein sequence ID" value="RUQ76149.1"/>
    <property type="molecule type" value="Genomic_DNA"/>
</dbReference>
<dbReference type="InterPro" id="IPR003231">
    <property type="entry name" value="ACP"/>
</dbReference>
<evidence type="ECO:0000256" key="2">
    <source>
        <dbReference type="ARBA" id="ARBA00022553"/>
    </source>
</evidence>
<dbReference type="InterPro" id="IPR009081">
    <property type="entry name" value="PP-bd_ACP"/>
</dbReference>
<dbReference type="Proteomes" id="UP000280346">
    <property type="component" value="Unassembled WGS sequence"/>
</dbReference>
<keyword evidence="1 3" id="KW-0596">Phosphopantetheine</keyword>
<dbReference type="HAMAP" id="MF_01217">
    <property type="entry name" value="Acyl_carrier"/>
    <property type="match status" value="1"/>
</dbReference>
<organism evidence="5 6">
    <name type="scientific">Azospirillum doebereinerae</name>
    <dbReference type="NCBI Taxonomy" id="92933"/>
    <lineage>
        <taxon>Bacteria</taxon>
        <taxon>Pseudomonadati</taxon>
        <taxon>Pseudomonadota</taxon>
        <taxon>Alphaproteobacteria</taxon>
        <taxon>Rhodospirillales</taxon>
        <taxon>Azospirillaceae</taxon>
        <taxon>Azospirillum</taxon>
    </lineage>
</organism>
<comment type="similarity">
    <text evidence="3">Belongs to the acyl carrier protein (ACP) family.</text>
</comment>
<dbReference type="PROSITE" id="PS50075">
    <property type="entry name" value="CARRIER"/>
    <property type="match status" value="1"/>
</dbReference>
<evidence type="ECO:0000256" key="1">
    <source>
        <dbReference type="ARBA" id="ARBA00022450"/>
    </source>
</evidence>
<gene>
    <name evidence="3" type="primary">acpP</name>
    <name evidence="5" type="ORF">EJ913_01930</name>
</gene>
<keyword evidence="3" id="KW-0275">Fatty acid biosynthesis</keyword>
<keyword evidence="3" id="KW-0444">Lipid biosynthesis</keyword>
<sequence>MMLSREDVYEKLTGLIQEMFEVPAEKLSLDARLFEDLDLDSIDAVDLVVKLQGLTGRKFKPEEFKSVRTIGDVLDRVHALLQE</sequence>
<dbReference type="AlphaFoldDB" id="A0A3S0VLV8"/>
<comment type="PTM">
    <text evidence="3">4'-phosphopantetheine is transferred from CoA to a specific serine of apo-ACP by AcpS. This modification is essential for activity because fatty acids are bound in thioester linkage to the sulfhydryl of the prosthetic group.</text>
</comment>
<proteinExistence type="inferred from homology"/>
<comment type="caution">
    <text evidence="5">The sequence shown here is derived from an EMBL/GenBank/DDBJ whole genome shotgun (WGS) entry which is preliminary data.</text>
</comment>
<dbReference type="UniPathway" id="UPA00094"/>
<dbReference type="OrthoDB" id="3392378at2"/>
<comment type="function">
    <text evidence="3">Carrier of the growing fatty acid chain in fatty acid biosynthesis.</text>
</comment>
<comment type="subcellular location">
    <subcellularLocation>
        <location evidence="3">Cytoplasm</location>
    </subcellularLocation>
</comment>
<dbReference type="Gene3D" id="1.10.1200.10">
    <property type="entry name" value="ACP-like"/>
    <property type="match status" value="1"/>
</dbReference>
<dbReference type="GO" id="GO:0000036">
    <property type="term" value="F:acyl carrier activity"/>
    <property type="evidence" value="ECO:0007669"/>
    <property type="project" value="UniProtKB-UniRule"/>
</dbReference>
<reference evidence="5 6" key="1">
    <citation type="submission" date="2018-12" db="EMBL/GenBank/DDBJ databases">
        <authorList>
            <person name="Yang Y."/>
        </authorList>
    </citation>
    <scope>NUCLEOTIDE SEQUENCE [LARGE SCALE GENOMIC DNA]</scope>
    <source>
        <strain evidence="5 6">GSF71</strain>
    </source>
</reference>
<dbReference type="GO" id="GO:0005737">
    <property type="term" value="C:cytoplasm"/>
    <property type="evidence" value="ECO:0007669"/>
    <property type="project" value="UniProtKB-SubCell"/>
</dbReference>
<protein>
    <recommendedName>
        <fullName evidence="3">Acyl carrier protein</fullName>
        <shortName evidence="3">ACP</shortName>
    </recommendedName>
</protein>
<accession>A0A3S0VLV8</accession>
<evidence type="ECO:0000259" key="4">
    <source>
        <dbReference type="PROSITE" id="PS50075"/>
    </source>
</evidence>
<feature type="modified residue" description="O-(pantetheine 4'-phosphoryl)serine" evidence="3">
    <location>
        <position position="41"/>
    </location>
</feature>
<keyword evidence="2 3" id="KW-0597">Phosphoprotein</keyword>
<feature type="domain" description="Carrier" evidence="4">
    <location>
        <begin position="6"/>
        <end position="81"/>
    </location>
</feature>
<keyword evidence="3" id="KW-0276">Fatty acid metabolism</keyword>
<name>A0A3S0VLV8_9PROT</name>
<dbReference type="Pfam" id="PF00550">
    <property type="entry name" value="PP-binding"/>
    <property type="match status" value="1"/>
</dbReference>
<evidence type="ECO:0000313" key="6">
    <source>
        <dbReference type="Proteomes" id="UP000280346"/>
    </source>
</evidence>
<dbReference type="SUPFAM" id="SSF47336">
    <property type="entry name" value="ACP-like"/>
    <property type="match status" value="1"/>
</dbReference>
<evidence type="ECO:0000313" key="5">
    <source>
        <dbReference type="EMBL" id="RUQ76149.1"/>
    </source>
</evidence>
<keyword evidence="6" id="KW-1185">Reference proteome</keyword>
<keyword evidence="3" id="KW-0963">Cytoplasm</keyword>
<evidence type="ECO:0000256" key="3">
    <source>
        <dbReference type="HAMAP-Rule" id="MF_01217"/>
    </source>
</evidence>